<evidence type="ECO:0000313" key="2">
    <source>
        <dbReference type="Proteomes" id="UP000266673"/>
    </source>
</evidence>
<name>A0A397ULM9_9GLOM</name>
<accession>A0A397ULM9</accession>
<gene>
    <name evidence="1" type="ORF">C2G38_2042907</name>
</gene>
<evidence type="ECO:0000313" key="1">
    <source>
        <dbReference type="EMBL" id="RIB11160.1"/>
    </source>
</evidence>
<proteinExistence type="predicted"/>
<dbReference type="Proteomes" id="UP000266673">
    <property type="component" value="Unassembled WGS sequence"/>
</dbReference>
<dbReference type="OrthoDB" id="2434333at2759"/>
<protein>
    <submittedName>
        <fullName evidence="1">Uncharacterized protein</fullName>
    </submittedName>
</protein>
<sequence length="226" mass="26179">MTHATSLVHCYQLSGICVHRDKDFLKRWAINNLDFVYSKFLITEDDVNNIDILKPMTEENKSNKSQPTVDSPKKKSLLNLMIENIKKFQRGDKESQTNTEGEIRKKSLIFSTPSEPMIDMVRDSMQREPPDREDRVKLFIDLADMNKNPDTFDETERKTGFSEKEGKSVDYVYRRRLTMGISSSITDVIQQLAKIQYEFSHPLTVETLQRELLGRVASLSLSYGYP</sequence>
<dbReference type="AlphaFoldDB" id="A0A397ULM9"/>
<keyword evidence="2" id="KW-1185">Reference proteome</keyword>
<reference evidence="1 2" key="1">
    <citation type="submission" date="2018-06" db="EMBL/GenBank/DDBJ databases">
        <title>Comparative genomics reveals the genomic features of Rhizophagus irregularis, R. cerebriforme, R. diaphanum and Gigaspora rosea, and their symbiotic lifestyle signature.</title>
        <authorList>
            <person name="Morin E."/>
            <person name="San Clemente H."/>
            <person name="Chen E.C.H."/>
            <person name="De La Providencia I."/>
            <person name="Hainaut M."/>
            <person name="Kuo A."/>
            <person name="Kohler A."/>
            <person name="Murat C."/>
            <person name="Tang N."/>
            <person name="Roy S."/>
            <person name="Loubradou J."/>
            <person name="Henrissat B."/>
            <person name="Grigoriev I.V."/>
            <person name="Corradi N."/>
            <person name="Roux C."/>
            <person name="Martin F.M."/>
        </authorList>
    </citation>
    <scope>NUCLEOTIDE SEQUENCE [LARGE SCALE GENOMIC DNA]</scope>
    <source>
        <strain evidence="1 2">DAOM 194757</strain>
    </source>
</reference>
<comment type="caution">
    <text evidence="1">The sequence shown here is derived from an EMBL/GenBank/DDBJ whole genome shotgun (WGS) entry which is preliminary data.</text>
</comment>
<organism evidence="1 2">
    <name type="scientific">Gigaspora rosea</name>
    <dbReference type="NCBI Taxonomy" id="44941"/>
    <lineage>
        <taxon>Eukaryota</taxon>
        <taxon>Fungi</taxon>
        <taxon>Fungi incertae sedis</taxon>
        <taxon>Mucoromycota</taxon>
        <taxon>Glomeromycotina</taxon>
        <taxon>Glomeromycetes</taxon>
        <taxon>Diversisporales</taxon>
        <taxon>Gigasporaceae</taxon>
        <taxon>Gigaspora</taxon>
    </lineage>
</organism>
<dbReference type="EMBL" id="QKWP01001167">
    <property type="protein sequence ID" value="RIB11160.1"/>
    <property type="molecule type" value="Genomic_DNA"/>
</dbReference>